<dbReference type="Proteomes" id="UP000701801">
    <property type="component" value="Unassembled WGS sequence"/>
</dbReference>
<dbReference type="EMBL" id="CAJVRM010000483">
    <property type="protein sequence ID" value="CAG8981449.1"/>
    <property type="molecule type" value="Genomic_DNA"/>
</dbReference>
<evidence type="ECO:0000313" key="5">
    <source>
        <dbReference type="EMBL" id="CAG8981449.1"/>
    </source>
</evidence>
<dbReference type="PANTHER" id="PTHR24198">
    <property type="entry name" value="ANKYRIN REPEAT AND PROTEIN KINASE DOMAIN-CONTAINING PROTEIN"/>
    <property type="match status" value="1"/>
</dbReference>
<keyword evidence="4" id="KW-1133">Transmembrane helix</keyword>
<dbReference type="PROSITE" id="PS50088">
    <property type="entry name" value="ANK_REPEAT"/>
    <property type="match status" value="5"/>
</dbReference>
<dbReference type="InterPro" id="IPR036770">
    <property type="entry name" value="Ankyrin_rpt-contain_sf"/>
</dbReference>
<keyword evidence="4" id="KW-0472">Membrane</keyword>
<comment type="caution">
    <text evidence="5">The sequence shown here is derived from an EMBL/GenBank/DDBJ whole genome shotgun (WGS) entry which is preliminary data.</text>
</comment>
<dbReference type="InterPro" id="IPR002110">
    <property type="entry name" value="Ankyrin_rpt"/>
</dbReference>
<evidence type="ECO:0000256" key="2">
    <source>
        <dbReference type="ARBA" id="ARBA00023043"/>
    </source>
</evidence>
<dbReference type="Gene3D" id="1.25.40.20">
    <property type="entry name" value="Ankyrin repeat-containing domain"/>
    <property type="match status" value="4"/>
</dbReference>
<reference evidence="5" key="1">
    <citation type="submission" date="2021-07" db="EMBL/GenBank/DDBJ databases">
        <authorList>
            <person name="Durling M."/>
        </authorList>
    </citation>
    <scope>NUCLEOTIDE SEQUENCE</scope>
</reference>
<gene>
    <name evidence="5" type="ORF">HYALB_00013738</name>
</gene>
<feature type="repeat" description="ANK" evidence="3">
    <location>
        <begin position="109"/>
        <end position="141"/>
    </location>
</feature>
<keyword evidence="6" id="KW-1185">Reference proteome</keyword>
<feature type="repeat" description="ANK" evidence="3">
    <location>
        <begin position="76"/>
        <end position="108"/>
    </location>
</feature>
<dbReference type="Pfam" id="PF12796">
    <property type="entry name" value="Ank_2"/>
    <property type="match status" value="3"/>
</dbReference>
<feature type="repeat" description="ANK" evidence="3">
    <location>
        <begin position="43"/>
        <end position="75"/>
    </location>
</feature>
<keyword evidence="1" id="KW-0677">Repeat</keyword>
<dbReference type="OrthoDB" id="5428966at2759"/>
<protein>
    <recommendedName>
        <fullName evidence="7">Ankyrin</fullName>
    </recommendedName>
</protein>
<dbReference type="AlphaFoldDB" id="A0A9N9QAU7"/>
<proteinExistence type="predicted"/>
<evidence type="ECO:0008006" key="7">
    <source>
        <dbReference type="Google" id="ProtNLM"/>
    </source>
</evidence>
<feature type="repeat" description="ANK" evidence="3">
    <location>
        <begin position="298"/>
        <end position="322"/>
    </location>
</feature>
<organism evidence="5 6">
    <name type="scientific">Hymenoscyphus albidus</name>
    <dbReference type="NCBI Taxonomy" id="595503"/>
    <lineage>
        <taxon>Eukaryota</taxon>
        <taxon>Fungi</taxon>
        <taxon>Dikarya</taxon>
        <taxon>Ascomycota</taxon>
        <taxon>Pezizomycotina</taxon>
        <taxon>Leotiomycetes</taxon>
        <taxon>Helotiales</taxon>
        <taxon>Helotiaceae</taxon>
        <taxon>Hymenoscyphus</taxon>
    </lineage>
</organism>
<dbReference type="PROSITE" id="PS50297">
    <property type="entry name" value="ANK_REP_REGION"/>
    <property type="match status" value="4"/>
</dbReference>
<sequence length="653" mass="70955">MTRGISQDYLLRYSQCYPGLIKRWVKYYRVLDEYHSSGRLPENNSTLLHIASSAGLLSVVRGILLKNPDIEQIDDSGNRALHHASRWGHAKVVKALLEIGANFEAENHSKCTALERAAANGHEEVAQMLVTKGANVNRQTGWTGNALCGAAAKGSKIIVQLLLDHQAKVNAQGGRYGNALQAAAFGGHQAIVQLLLQNADLNYLHPNFAEDHRLQAPGTQEIITILLGSAAKIKSFHSDVQEGRDSAVASALESGMKPDVPGGLHLYALHTAAGQGNLSIVALLLAKSNAELNITDFAGRTPLWLAARSGHISVLDKLFESGTVDINPQDLEGRSAHWQSSARGDRNAVEWLLSRNADPDIPDNYGMSPLEKARIEGNKSVIEALIPHSRSTKTLNITRNPQFGIAILAFGFYWNADLNYLHPNFAEDHRLQAPGTQEIITILLGSAAKIKSFHSDVQEGRDSAVASALESGMKPDVPGGLHLYALHTAAGQGNLSIVALLLAKSNAELNITDFAGRTPLWLAARSGHISVLDKLFESGTVDINPQDLEGRSAHWQSSARGDRNAVEWLLSRNADPDIPDNYGMSPLEKARIEGNKSVIEALIPHSRSTKTLNITRNPQFGIAILAFGFYWVTLSCKALLIHLGVIVRHRQED</sequence>
<evidence type="ECO:0000313" key="6">
    <source>
        <dbReference type="Proteomes" id="UP000701801"/>
    </source>
</evidence>
<name>A0A9N9QAU7_9HELO</name>
<dbReference type="PANTHER" id="PTHR24198:SF165">
    <property type="entry name" value="ANKYRIN REPEAT-CONTAINING PROTEIN-RELATED"/>
    <property type="match status" value="1"/>
</dbReference>
<feature type="repeat" description="ANK" evidence="3">
    <location>
        <begin position="515"/>
        <end position="539"/>
    </location>
</feature>
<evidence type="ECO:0000256" key="4">
    <source>
        <dbReference type="SAM" id="Phobius"/>
    </source>
</evidence>
<feature type="transmembrane region" description="Helical" evidence="4">
    <location>
        <begin position="620"/>
        <end position="647"/>
    </location>
</feature>
<keyword evidence="2 3" id="KW-0040">ANK repeat</keyword>
<dbReference type="SUPFAM" id="SSF48403">
    <property type="entry name" value="Ankyrin repeat"/>
    <property type="match status" value="2"/>
</dbReference>
<keyword evidence="4" id="KW-0812">Transmembrane</keyword>
<evidence type="ECO:0000256" key="1">
    <source>
        <dbReference type="ARBA" id="ARBA00022737"/>
    </source>
</evidence>
<dbReference type="Pfam" id="PF00023">
    <property type="entry name" value="Ank"/>
    <property type="match status" value="1"/>
</dbReference>
<dbReference type="SMART" id="SM00248">
    <property type="entry name" value="ANK"/>
    <property type="match status" value="13"/>
</dbReference>
<accession>A0A9N9QAU7</accession>
<evidence type="ECO:0000256" key="3">
    <source>
        <dbReference type="PROSITE-ProRule" id="PRU00023"/>
    </source>
</evidence>